<dbReference type="AlphaFoldDB" id="A0A2C5Z6V4"/>
<feature type="compositionally biased region" description="Polar residues" evidence="1">
    <location>
        <begin position="110"/>
        <end position="119"/>
    </location>
</feature>
<dbReference type="Proteomes" id="UP000226431">
    <property type="component" value="Unassembled WGS sequence"/>
</dbReference>
<dbReference type="EMBL" id="NJES01000200">
    <property type="protein sequence ID" value="PHH75726.1"/>
    <property type="molecule type" value="Genomic_DNA"/>
</dbReference>
<keyword evidence="3" id="KW-1185">Reference proteome</keyword>
<name>A0A2C5Z6V4_9HYPO</name>
<organism evidence="2 3">
    <name type="scientific">Ophiocordyceps camponoti-rufipedis</name>
    <dbReference type="NCBI Taxonomy" id="2004952"/>
    <lineage>
        <taxon>Eukaryota</taxon>
        <taxon>Fungi</taxon>
        <taxon>Dikarya</taxon>
        <taxon>Ascomycota</taxon>
        <taxon>Pezizomycotina</taxon>
        <taxon>Sordariomycetes</taxon>
        <taxon>Hypocreomycetidae</taxon>
        <taxon>Hypocreales</taxon>
        <taxon>Ophiocordycipitaceae</taxon>
        <taxon>Ophiocordyceps</taxon>
    </lineage>
</organism>
<evidence type="ECO:0000313" key="2">
    <source>
        <dbReference type="EMBL" id="PHH75726.1"/>
    </source>
</evidence>
<accession>A0A2C5Z6V4</accession>
<sequence>MSRPSVPAYRSKTHVYRQPRLAETVIPIGLVNEQGISSAARRGLLTLDPYLCAASSGLRSLLTADEAFQRSLLNLLLCTPLMAVFKPGGCTAATRLVASAHTIRTGQQVATRNTPSCQAGDTYVGQNPGRITPRRTRPPASPDLYETGRIYPSLSTMRNPLPSPLTPLTLRDASPLGSRLMPDTSPYRLRS</sequence>
<comment type="caution">
    <text evidence="2">The sequence shown here is derived from an EMBL/GenBank/DDBJ whole genome shotgun (WGS) entry which is preliminary data.</text>
</comment>
<reference evidence="2 3" key="1">
    <citation type="submission" date="2017-06" db="EMBL/GenBank/DDBJ databases">
        <title>Ant-infecting Ophiocordyceps genomes reveal a high diversity of potential behavioral manipulation genes and a possible major role for enterotoxins.</title>
        <authorList>
            <person name="De Bekker C."/>
            <person name="Evans H.C."/>
            <person name="Brachmann A."/>
            <person name="Hughes D.P."/>
        </authorList>
    </citation>
    <scope>NUCLEOTIDE SEQUENCE [LARGE SCALE GENOMIC DNA]</scope>
    <source>
        <strain evidence="2 3">Map16</strain>
    </source>
</reference>
<evidence type="ECO:0000313" key="3">
    <source>
        <dbReference type="Proteomes" id="UP000226431"/>
    </source>
</evidence>
<gene>
    <name evidence="2" type="ORF">CDD80_2147</name>
</gene>
<protein>
    <submittedName>
        <fullName evidence="2">Uncharacterized protein</fullName>
    </submittedName>
</protein>
<proteinExistence type="predicted"/>
<evidence type="ECO:0000256" key="1">
    <source>
        <dbReference type="SAM" id="MobiDB-lite"/>
    </source>
</evidence>
<feature type="region of interest" description="Disordered" evidence="1">
    <location>
        <begin position="110"/>
        <end position="191"/>
    </location>
</feature>